<reference evidence="1" key="2">
    <citation type="submission" date="2021-10" db="EMBL/GenBank/DDBJ databases">
        <authorList>
            <person name="Piombo E."/>
        </authorList>
    </citation>
    <scope>NUCLEOTIDE SEQUENCE</scope>
</reference>
<accession>A0ACA9URF2</accession>
<name>A0ACA9URF2_BIOOC</name>
<proteinExistence type="predicted"/>
<keyword evidence="2" id="KW-1185">Reference proteome</keyword>
<evidence type="ECO:0000313" key="2">
    <source>
        <dbReference type="Proteomes" id="UP000836387"/>
    </source>
</evidence>
<sequence>MADWQGAPPYGGPRVSLRNPTQRHVRRPTHAEDSAPGICRICRGEGTPEEPLFHPCKCSGSIQHVHQDCLMEWLSHSQKKYCELCKTSFRFTKFYNPSMPASLPVSVFFQQLIRYVIQNFLGWFRVIIAISFWVSWLPWFMRRGWASLFWISQESWGSTQGQFSGSSGAIIELSSTLLGVDVCPASPLFAPTTTSAESVKTMLSWWESQPVTIYLMRFLLGIFGLPVPPPPVPRAVAAQYTTQEPQVSQSLLGNVRFLRRLTRSTAVNQTIISVFEGQIITIIVMISFILVILVRDYVVQQQPELNMRAGFDEVEEVPIRQPIRVEQAHQVESENESDESGDGRPADDTPHAETMYREPSDSAPQMGRSDEEYGESVSGLNPLVSGHDHDLFADSDSSSYGRHNGHPQIDTPGSSTETYPTPVRAFASLQRPNGNGSSQDVDFNPMANDWFRVSPEENSSPVESTKGKERLHEFGHSDIPPFILSQSSEPDAGPSRPRALSDGPQMQSGINPLANNTWSLAHLPSDDGVNGTFDPGFRPPPVQSSSSRQSDAGAEWRNWQENGFQESETDRGYTSIRDQLEADEEVYQPPLEGRIIRIPSPPPSEPASIAPTQPPWPSTPASPVPEDSSFSLYHYISDAVLGFMWGGLGENEDSDSDSEEEEEANPTDEANADANVAAAAAAAAAVGDDDEWEDEPVHRAPGNGANNADAPNGNRPGEAMANPVNPEAAGVAGMEPEAIEDMEDFEGIMELLGMRGPITNLFQNVIFCAVLVQAALFLCVFTPFNVGRISIWVLAKPSRLIRVIFEFSKFMQDLLFFFAGFTSWVLFNTVDMFVAVIGGAVRTQVLSARKGSWNFFMSAAKRILDFFAFDSPSSGSGMQHWSAISHQALYSIKEQVATFFLSASDFFASLYDPRNVIPAIASVIKVLRDNVPSILSVLFNPSYWVIELGPAKSPPLKLELANWSASDITWAILAGYITIFTLAGLYMNSEIRLARGTLFEDWETGLINSLQQASGILKVITVISIEMLVFPLYCGLLLDLAVLPLFANATLKSRLLFTYNNPWTSVFVHWFVGTGYMFHFALFVSMCRKIMRPGVLYFIRDPDDPEFHPVRDVLERSLMTQLRKILFSAFVYGTLVIVCLGGVVWGLGWGAPNVLPIHYSSNEPVLEFPVDLLFYNFFVPLAFSIVKPGDGLQAMYRWCFRKSARVLRLTYFLFGERRVDEEGVLQLAEDSPHHNMPFWRKAMLGLDADKNNVIPKPWNDVFDGIDHKKGKSTPQEIRYLRHKKARLVDSGQLIKDGRFVRAPASDRVKIPKGRKVFLNVNERGRRTDGKPDEGLYATDQFQMVYLPPHLRTRIMLFILCIWTFAAVTGLSLTIIPLVLGRMVFKMALPEHVRTNDIYAFCIGIHILGFITYSAFNLRGIYLKAKGFLHNGPGHKVGNSLASVYRPLRHAAKMVYAYAMMFIVFPLVLSTIIELYVAMPTHTYINPPTAAGLKGGSEAGSGNTQHNIRIVESWTLGLLYMRLAVQLIRKFMPNNRFTLAMRAVLRRGWLDPNVRILTRAFVVPGFFIFGLAIFAPPAVVLWTERLEGLKPEDLRGEAVAQRVVKFRRSYPVVAFCGVLVRYFIMARHGFHTLKVKIRDDAYLMGERLQNYDGSPLEVKPARVHSARGV</sequence>
<organism evidence="1 2">
    <name type="scientific">Clonostachys rosea f. rosea IK726</name>
    <dbReference type="NCBI Taxonomy" id="1349383"/>
    <lineage>
        <taxon>Eukaryota</taxon>
        <taxon>Fungi</taxon>
        <taxon>Dikarya</taxon>
        <taxon>Ascomycota</taxon>
        <taxon>Pezizomycotina</taxon>
        <taxon>Sordariomycetes</taxon>
        <taxon>Hypocreomycetidae</taxon>
        <taxon>Hypocreales</taxon>
        <taxon>Bionectriaceae</taxon>
        <taxon>Clonostachys</taxon>
    </lineage>
</organism>
<gene>
    <name evidence="1" type="ORF">CRV2_00007938</name>
</gene>
<dbReference type="EMBL" id="CADEHS020000645">
    <property type="protein sequence ID" value="CAG9956039.1"/>
    <property type="molecule type" value="Genomic_DNA"/>
</dbReference>
<comment type="caution">
    <text evidence="1">The sequence shown here is derived from an EMBL/GenBank/DDBJ whole genome shotgun (WGS) entry which is preliminary data.</text>
</comment>
<evidence type="ECO:0000313" key="1">
    <source>
        <dbReference type="EMBL" id="CAG9956039.1"/>
    </source>
</evidence>
<dbReference type="Proteomes" id="UP000836387">
    <property type="component" value="Unassembled WGS sequence"/>
</dbReference>
<protein>
    <submittedName>
        <fullName evidence="1">Uncharacterized protein</fullName>
    </submittedName>
</protein>
<reference evidence="1" key="1">
    <citation type="submission" date="2020-04" db="EMBL/GenBank/DDBJ databases">
        <authorList>
            <person name="Broberg M."/>
        </authorList>
    </citation>
    <scope>NUCLEOTIDE SEQUENCE</scope>
</reference>